<evidence type="ECO:0008006" key="4">
    <source>
        <dbReference type="Google" id="ProtNLM"/>
    </source>
</evidence>
<proteinExistence type="predicted"/>
<gene>
    <name evidence="2" type="ORF">GCM10009668_02080</name>
</gene>
<evidence type="ECO:0000256" key="1">
    <source>
        <dbReference type="ARBA" id="ARBA00022679"/>
    </source>
</evidence>
<accession>A0ABN1TK86</accession>
<dbReference type="Gene3D" id="3.40.50.300">
    <property type="entry name" value="P-loop containing nucleotide triphosphate hydrolases"/>
    <property type="match status" value="1"/>
</dbReference>
<dbReference type="PANTHER" id="PTHR10605">
    <property type="entry name" value="HEPARAN SULFATE SULFOTRANSFERASE"/>
    <property type="match status" value="1"/>
</dbReference>
<name>A0ABN1TK86_9ACTN</name>
<evidence type="ECO:0000313" key="2">
    <source>
        <dbReference type="EMBL" id="GAA1090964.1"/>
    </source>
</evidence>
<comment type="caution">
    <text evidence="2">The sequence shown here is derived from an EMBL/GenBank/DDBJ whole genome shotgun (WGS) entry which is preliminary data.</text>
</comment>
<dbReference type="PANTHER" id="PTHR10605:SF56">
    <property type="entry name" value="BIFUNCTIONAL HEPARAN SULFATE N-DEACETYLASE_N-SULFOTRANSFERASE"/>
    <property type="match status" value="1"/>
</dbReference>
<organism evidence="2 3">
    <name type="scientific">Nocardioides dubius</name>
    <dbReference type="NCBI Taxonomy" id="317019"/>
    <lineage>
        <taxon>Bacteria</taxon>
        <taxon>Bacillati</taxon>
        <taxon>Actinomycetota</taxon>
        <taxon>Actinomycetes</taxon>
        <taxon>Propionibacteriales</taxon>
        <taxon>Nocardioidaceae</taxon>
        <taxon>Nocardioides</taxon>
    </lineage>
</organism>
<dbReference type="EMBL" id="BAAALG010000001">
    <property type="protein sequence ID" value="GAA1090964.1"/>
    <property type="molecule type" value="Genomic_DNA"/>
</dbReference>
<keyword evidence="1" id="KW-0808">Transferase</keyword>
<dbReference type="RefSeq" id="WP_343990411.1">
    <property type="nucleotide sequence ID" value="NZ_BAAALG010000001.1"/>
</dbReference>
<dbReference type="InterPro" id="IPR027417">
    <property type="entry name" value="P-loop_NTPase"/>
</dbReference>
<protein>
    <recommendedName>
        <fullName evidence="4">Sulfotransferase</fullName>
    </recommendedName>
</protein>
<sequence>MSQNPIRALTGFAQRHLPDGVRLAVRRLALGWGRATARWRQLPEIVVIGAQRSGTTTLFRMLEEHPELIRPTLSKGTGYFDDSYRHGRRWYAAHFPLRLSARLLGRGAAVRTFECSGYYLFHPLAAERVAADLPGVQVVVMLRDPVARAYSAHRHERARGFEDLDFAEALAAEDRRLGGEAERLARDPQAVSYAHRHHAYAGRSAYQPQLERWVKALGEDRVHVVEAERLFADPVGEFDALQRRLGLRRHRTSILEAWNARPGAGLDPELEARLRRRFAPDDVYVAALIGHEPAWREEQ</sequence>
<dbReference type="Pfam" id="PF13469">
    <property type="entry name" value="Sulfotransfer_3"/>
    <property type="match status" value="1"/>
</dbReference>
<keyword evidence="3" id="KW-1185">Reference proteome</keyword>
<dbReference type="Proteomes" id="UP001501581">
    <property type="component" value="Unassembled WGS sequence"/>
</dbReference>
<reference evidence="2 3" key="1">
    <citation type="journal article" date="2019" name="Int. J. Syst. Evol. Microbiol.">
        <title>The Global Catalogue of Microorganisms (GCM) 10K type strain sequencing project: providing services to taxonomists for standard genome sequencing and annotation.</title>
        <authorList>
            <consortium name="The Broad Institute Genomics Platform"/>
            <consortium name="The Broad Institute Genome Sequencing Center for Infectious Disease"/>
            <person name="Wu L."/>
            <person name="Ma J."/>
        </authorList>
    </citation>
    <scope>NUCLEOTIDE SEQUENCE [LARGE SCALE GENOMIC DNA]</scope>
    <source>
        <strain evidence="2 3">JCM 13008</strain>
    </source>
</reference>
<dbReference type="SUPFAM" id="SSF52540">
    <property type="entry name" value="P-loop containing nucleoside triphosphate hydrolases"/>
    <property type="match status" value="1"/>
</dbReference>
<dbReference type="InterPro" id="IPR037359">
    <property type="entry name" value="NST/OST"/>
</dbReference>
<evidence type="ECO:0000313" key="3">
    <source>
        <dbReference type="Proteomes" id="UP001501581"/>
    </source>
</evidence>